<dbReference type="Proteomes" id="UP000436468">
    <property type="component" value="Unassembled WGS sequence"/>
</dbReference>
<reference evidence="1 2" key="1">
    <citation type="submission" date="2019-12" db="EMBL/GenBank/DDBJ databases">
        <title>Draft genome sequences Bradyrhizobium cajani AMBPC1010, Bradyrhizobium pachyrhizi AMBPC1040 and Bradyrhizobium yuanmingense ALSPC3051, three plant growth promoting strains isolated from nodules of Cajanus cajan L. in Dominican Republic.</title>
        <authorList>
            <person name="Flores-Felix J.D."/>
            <person name="Araujo J."/>
            <person name="Diaz-Alcantara C."/>
            <person name="Gonzalez-Andres F."/>
            <person name="Velazquez E."/>
        </authorList>
    </citation>
    <scope>NUCLEOTIDE SEQUENCE [LARGE SCALE GENOMIC DNA]</scope>
    <source>
        <strain evidence="1 2">1040</strain>
    </source>
</reference>
<gene>
    <name evidence="1" type="ORF">GPL21_25040</name>
</gene>
<accession>A0A844SR82</accession>
<dbReference type="EMBL" id="WQNF01000020">
    <property type="protein sequence ID" value="MVT68366.1"/>
    <property type="molecule type" value="Genomic_DNA"/>
</dbReference>
<keyword evidence="2" id="KW-1185">Reference proteome</keyword>
<proteinExistence type="predicted"/>
<dbReference type="AlphaFoldDB" id="A0A844SR82"/>
<comment type="caution">
    <text evidence="1">The sequence shown here is derived from an EMBL/GenBank/DDBJ whole genome shotgun (WGS) entry which is preliminary data.</text>
</comment>
<dbReference type="RefSeq" id="WP_157346605.1">
    <property type="nucleotide sequence ID" value="NZ_WQNF01000020.1"/>
</dbReference>
<organism evidence="1 2">
    <name type="scientific">Bradyrhizobium pachyrhizi</name>
    <dbReference type="NCBI Taxonomy" id="280333"/>
    <lineage>
        <taxon>Bacteria</taxon>
        <taxon>Pseudomonadati</taxon>
        <taxon>Pseudomonadota</taxon>
        <taxon>Alphaproteobacteria</taxon>
        <taxon>Hyphomicrobiales</taxon>
        <taxon>Nitrobacteraceae</taxon>
        <taxon>Bradyrhizobium</taxon>
    </lineage>
</organism>
<evidence type="ECO:0000313" key="1">
    <source>
        <dbReference type="EMBL" id="MVT68366.1"/>
    </source>
</evidence>
<evidence type="ECO:0000313" key="2">
    <source>
        <dbReference type="Proteomes" id="UP000436468"/>
    </source>
</evidence>
<name>A0A844SR82_9BRAD</name>
<protein>
    <submittedName>
        <fullName evidence="1">Uncharacterized protein</fullName>
    </submittedName>
</protein>
<sequence length="84" mass="9319">MLEKTAEKTKGKAGKRDKFVDLAENRTKNAIKAIRTIAKLGNRSAYDYTEADVKKIAGALQREIEALKARMTQSGTKDSVDFTL</sequence>